<feature type="transmembrane region" description="Helical" evidence="6">
    <location>
        <begin position="50"/>
        <end position="67"/>
    </location>
</feature>
<evidence type="ECO:0000256" key="5">
    <source>
        <dbReference type="ARBA" id="ARBA00023136"/>
    </source>
</evidence>
<keyword evidence="5 6" id="KW-0472">Membrane</keyword>
<evidence type="ECO:0000256" key="3">
    <source>
        <dbReference type="ARBA" id="ARBA00022692"/>
    </source>
</evidence>
<feature type="transmembrane region" description="Helical" evidence="6">
    <location>
        <begin position="173"/>
        <end position="198"/>
    </location>
</feature>
<evidence type="ECO:0000256" key="2">
    <source>
        <dbReference type="ARBA" id="ARBA00022475"/>
    </source>
</evidence>
<accession>B3ES86</accession>
<dbReference type="AlphaFoldDB" id="B3ES86"/>
<feature type="transmembrane region" description="Helical" evidence="6">
    <location>
        <begin position="87"/>
        <end position="111"/>
    </location>
</feature>
<dbReference type="STRING" id="452471.Aasi_0699"/>
<feature type="transmembrane region" description="Helical" evidence="6">
    <location>
        <begin position="365"/>
        <end position="383"/>
    </location>
</feature>
<proteinExistence type="predicted"/>
<keyword evidence="3 6" id="KW-0812">Transmembrane</keyword>
<feature type="transmembrane region" description="Helical" evidence="6">
    <location>
        <begin position="236"/>
        <end position="253"/>
    </location>
</feature>
<feature type="transmembrane region" description="Helical" evidence="6">
    <location>
        <begin position="20"/>
        <end position="38"/>
    </location>
</feature>
<dbReference type="EMBL" id="CP001102">
    <property type="protein sequence ID" value="ACE06088.1"/>
    <property type="molecule type" value="Genomic_DNA"/>
</dbReference>
<comment type="subcellular location">
    <subcellularLocation>
        <location evidence="1">Cell membrane</location>
        <topology evidence="1">Multi-pass membrane protein</topology>
    </subcellularLocation>
</comment>
<dbReference type="OrthoDB" id="9815702at2"/>
<reference evidence="7 8" key="1">
    <citation type="journal article" date="2010" name="J. Bacteriol.">
        <title>The genome of the amoeba symbiont 'Candidatus Amoebophilus asiaticus' reveals common mechanisms for host cell interaction among amoeba-associated bacteria.</title>
        <authorList>
            <person name="Schmitz-Esser S."/>
            <person name="Tischler P."/>
            <person name="Arnold R."/>
            <person name="Montanaro J."/>
            <person name="Wagner M."/>
            <person name="Rattei T."/>
            <person name="Horn M."/>
        </authorList>
    </citation>
    <scope>NUCLEOTIDE SEQUENCE [LARGE SCALE GENOMIC DNA]</scope>
    <source>
        <strain evidence="7 8">5a2</strain>
    </source>
</reference>
<dbReference type="KEGG" id="aas:Aasi_0699"/>
<evidence type="ECO:0000313" key="7">
    <source>
        <dbReference type="EMBL" id="ACE06088.1"/>
    </source>
</evidence>
<name>B3ES86_AMOA5</name>
<sequence>MHQDTKIFLANFFQLSFLRGISRILPLITTPFLIRVIGIEKFGTLEFAKAISFYFTIFVSYGFRFSATKQVSLYKQDKNIIGQIVSSVYLLKLLIIVICFLIMIMLIVFVPKIREERIYLLCFFPVVIASSLFPTFAFQGLDKMHWLTSLNLISKVLFMASLFIFIGKPSDAFLFPILLAAVDILRLLVAFFVLYVSLTIPVRWPVWSIMKQQMKEGLHIFLSELAIMFYSRFPTIFLKFVGGSTIVAIYTLGDKIARITAGMLEPFMQALYPIAYQKITSNLEVGIQYLKYLAKSSLIVLGVIGVVYWLFADKIIWLLAHTDLPEAVEVFKIHAFLPAIVFLSKLLGIGILIPLQAGRKYTLSILLTGLIAVGLHFILVPLFQVKGAAWSIVLSEVFAVIFTCLATYKEINILKINNQLKH</sequence>
<dbReference type="PANTHER" id="PTHR30250">
    <property type="entry name" value="PST FAMILY PREDICTED COLANIC ACID TRANSPORTER"/>
    <property type="match status" value="1"/>
</dbReference>
<dbReference type="PANTHER" id="PTHR30250:SF11">
    <property type="entry name" value="O-ANTIGEN TRANSPORTER-RELATED"/>
    <property type="match status" value="1"/>
</dbReference>
<protein>
    <submittedName>
        <fullName evidence="7">Uncharacterized protein</fullName>
    </submittedName>
</protein>
<feature type="transmembrane region" description="Helical" evidence="6">
    <location>
        <begin position="292"/>
        <end position="311"/>
    </location>
</feature>
<dbReference type="GO" id="GO:0005886">
    <property type="term" value="C:plasma membrane"/>
    <property type="evidence" value="ECO:0007669"/>
    <property type="project" value="UniProtKB-SubCell"/>
</dbReference>
<keyword evidence="2" id="KW-1003">Cell membrane</keyword>
<evidence type="ECO:0000256" key="6">
    <source>
        <dbReference type="SAM" id="Phobius"/>
    </source>
</evidence>
<evidence type="ECO:0000256" key="4">
    <source>
        <dbReference type="ARBA" id="ARBA00022989"/>
    </source>
</evidence>
<feature type="transmembrane region" description="Helical" evidence="6">
    <location>
        <begin position="389"/>
        <end position="408"/>
    </location>
</feature>
<evidence type="ECO:0000313" key="8">
    <source>
        <dbReference type="Proteomes" id="UP000001227"/>
    </source>
</evidence>
<dbReference type="RefSeq" id="WP_012472855.1">
    <property type="nucleotide sequence ID" value="NC_010830.1"/>
</dbReference>
<feature type="transmembrane region" description="Helical" evidence="6">
    <location>
        <begin position="331"/>
        <end position="353"/>
    </location>
</feature>
<dbReference type="InterPro" id="IPR050833">
    <property type="entry name" value="Poly_Biosynth_Transport"/>
</dbReference>
<dbReference type="InterPro" id="IPR002797">
    <property type="entry name" value="Polysacc_synth"/>
</dbReference>
<organism evidence="7 8">
    <name type="scientific">Amoebophilus asiaticus (strain 5a2)</name>
    <dbReference type="NCBI Taxonomy" id="452471"/>
    <lineage>
        <taxon>Bacteria</taxon>
        <taxon>Pseudomonadati</taxon>
        <taxon>Bacteroidota</taxon>
        <taxon>Cytophagia</taxon>
        <taxon>Cytophagales</taxon>
        <taxon>Amoebophilaceae</taxon>
        <taxon>Candidatus Amoebophilus</taxon>
    </lineage>
</organism>
<dbReference type="Pfam" id="PF01943">
    <property type="entry name" value="Polysacc_synt"/>
    <property type="match status" value="1"/>
</dbReference>
<keyword evidence="4 6" id="KW-1133">Transmembrane helix</keyword>
<gene>
    <name evidence="7" type="ordered locus">Aasi_0699</name>
</gene>
<dbReference type="Proteomes" id="UP000001227">
    <property type="component" value="Chromosome"/>
</dbReference>
<dbReference type="eggNOG" id="COG2244">
    <property type="taxonomic scope" value="Bacteria"/>
</dbReference>
<keyword evidence="8" id="KW-1185">Reference proteome</keyword>
<evidence type="ECO:0000256" key="1">
    <source>
        <dbReference type="ARBA" id="ARBA00004651"/>
    </source>
</evidence>
<dbReference type="HOGENOM" id="CLU_022017_0_2_10"/>
<feature type="transmembrane region" description="Helical" evidence="6">
    <location>
        <begin position="118"/>
        <end position="138"/>
    </location>
</feature>